<accession>A0ACB9GFQ7</accession>
<dbReference type="EMBL" id="CM042010">
    <property type="protein sequence ID" value="KAI3782317.1"/>
    <property type="molecule type" value="Genomic_DNA"/>
</dbReference>
<comment type="caution">
    <text evidence="1">The sequence shown here is derived from an EMBL/GenBank/DDBJ whole genome shotgun (WGS) entry which is preliminary data.</text>
</comment>
<proteinExistence type="predicted"/>
<organism evidence="1 2">
    <name type="scientific">Cichorium intybus</name>
    <name type="common">Chicory</name>
    <dbReference type="NCBI Taxonomy" id="13427"/>
    <lineage>
        <taxon>Eukaryota</taxon>
        <taxon>Viridiplantae</taxon>
        <taxon>Streptophyta</taxon>
        <taxon>Embryophyta</taxon>
        <taxon>Tracheophyta</taxon>
        <taxon>Spermatophyta</taxon>
        <taxon>Magnoliopsida</taxon>
        <taxon>eudicotyledons</taxon>
        <taxon>Gunneridae</taxon>
        <taxon>Pentapetalae</taxon>
        <taxon>asterids</taxon>
        <taxon>campanulids</taxon>
        <taxon>Asterales</taxon>
        <taxon>Asteraceae</taxon>
        <taxon>Cichorioideae</taxon>
        <taxon>Cichorieae</taxon>
        <taxon>Cichoriinae</taxon>
        <taxon>Cichorium</taxon>
    </lineage>
</organism>
<evidence type="ECO:0000313" key="1">
    <source>
        <dbReference type="EMBL" id="KAI3782317.1"/>
    </source>
</evidence>
<sequence>MQRNTYGKKMNFLHLDPIHAKSNTCICGMKANRHNPIDVKSSVAGTGDVKSSILSDRIGIDFLVFEIS</sequence>
<gene>
    <name evidence="1" type="ORF">L2E82_12359</name>
</gene>
<protein>
    <submittedName>
        <fullName evidence="1">Uncharacterized protein</fullName>
    </submittedName>
</protein>
<reference evidence="1 2" key="2">
    <citation type="journal article" date="2022" name="Mol. Ecol. Resour.">
        <title>The genomes of chicory, endive, great burdock and yacon provide insights into Asteraceae paleo-polyploidization history and plant inulin production.</title>
        <authorList>
            <person name="Fan W."/>
            <person name="Wang S."/>
            <person name="Wang H."/>
            <person name="Wang A."/>
            <person name="Jiang F."/>
            <person name="Liu H."/>
            <person name="Zhao H."/>
            <person name="Xu D."/>
            <person name="Zhang Y."/>
        </authorList>
    </citation>
    <scope>NUCLEOTIDE SEQUENCE [LARGE SCALE GENOMIC DNA]</scope>
    <source>
        <strain evidence="2">cv. Punajuju</strain>
        <tissue evidence="1">Leaves</tissue>
    </source>
</reference>
<reference evidence="2" key="1">
    <citation type="journal article" date="2022" name="Mol. Ecol. Resour.">
        <title>The genomes of chicory, endive, great burdock and yacon provide insights into Asteraceae palaeo-polyploidization history and plant inulin production.</title>
        <authorList>
            <person name="Fan W."/>
            <person name="Wang S."/>
            <person name="Wang H."/>
            <person name="Wang A."/>
            <person name="Jiang F."/>
            <person name="Liu H."/>
            <person name="Zhao H."/>
            <person name="Xu D."/>
            <person name="Zhang Y."/>
        </authorList>
    </citation>
    <scope>NUCLEOTIDE SEQUENCE [LARGE SCALE GENOMIC DNA]</scope>
    <source>
        <strain evidence="2">cv. Punajuju</strain>
    </source>
</reference>
<keyword evidence="2" id="KW-1185">Reference proteome</keyword>
<name>A0ACB9GFQ7_CICIN</name>
<evidence type="ECO:0000313" key="2">
    <source>
        <dbReference type="Proteomes" id="UP001055811"/>
    </source>
</evidence>
<dbReference type="Proteomes" id="UP001055811">
    <property type="component" value="Linkage Group LG02"/>
</dbReference>